<proteinExistence type="predicted"/>
<evidence type="ECO:0000313" key="1">
    <source>
        <dbReference type="EMBL" id="QQG66843.1"/>
    </source>
</evidence>
<evidence type="ECO:0008006" key="3">
    <source>
        <dbReference type="Google" id="ProtNLM"/>
    </source>
</evidence>
<sequence length="198" mass="21330">MSQYSLLFFVLSLAVCLGALPVRSEDNVLDTIKEATRQYASGDYTAAAANLDYAAQLVRQQKSERMKAMLPEPLSGWQGKEASAQALGAAILGGGVTVSREYQKETSTVAIEIVSDSPVLQSVLMMLNSPMFAGAGGGKLETVKGQRAVLKYDNEKKSGELFVVVASRFVVTVKGRPATKEELLAYGEAIDYQILEKN</sequence>
<evidence type="ECO:0000313" key="2">
    <source>
        <dbReference type="Proteomes" id="UP000596092"/>
    </source>
</evidence>
<keyword evidence="2" id="KW-1185">Reference proteome</keyword>
<accession>A0A7T6ARS2</accession>
<organism evidence="1 2">
    <name type="scientific">Desulfobulbus oligotrophicus</name>
    <dbReference type="NCBI Taxonomy" id="1909699"/>
    <lineage>
        <taxon>Bacteria</taxon>
        <taxon>Pseudomonadati</taxon>
        <taxon>Thermodesulfobacteriota</taxon>
        <taxon>Desulfobulbia</taxon>
        <taxon>Desulfobulbales</taxon>
        <taxon>Desulfobulbaceae</taxon>
        <taxon>Desulfobulbus</taxon>
    </lineage>
</organism>
<reference evidence="1 2" key="1">
    <citation type="submission" date="2020-05" db="EMBL/GenBank/DDBJ databases">
        <title>Complete genome of Desulfobulbus oligotrophicus.</title>
        <authorList>
            <person name="Podar M."/>
        </authorList>
    </citation>
    <scope>NUCLEOTIDE SEQUENCE [LARGE SCALE GENOMIC DNA]</scope>
    <source>
        <strain evidence="1 2">Prop6</strain>
    </source>
</reference>
<protein>
    <recommendedName>
        <fullName evidence="3">DUF4252 domain-containing protein</fullName>
    </recommendedName>
</protein>
<dbReference type="Proteomes" id="UP000596092">
    <property type="component" value="Chromosome"/>
</dbReference>
<dbReference type="EMBL" id="CP054140">
    <property type="protein sequence ID" value="QQG66843.1"/>
    <property type="molecule type" value="Genomic_DNA"/>
</dbReference>
<dbReference type="KEGG" id="dog:HP555_13700"/>
<dbReference type="AlphaFoldDB" id="A0A7T6ARS2"/>
<name>A0A7T6ARS2_9BACT</name>
<gene>
    <name evidence="1" type="ORF">HP555_13700</name>
</gene>